<comment type="function">
    <text evidence="1 8">Involved in lipopolysaccharide (LPS) biosynthesis. Catalyzes the transfer of 3-deoxy-D-manno-octulosonate (Kdo) residue(s) from CMP-Kdo to lipid IV(A), the tetraacyldisaccharide-1,4'-bisphosphate precursor of lipid A.</text>
</comment>
<evidence type="ECO:0000313" key="11">
    <source>
        <dbReference type="Proteomes" id="UP001595973"/>
    </source>
</evidence>
<evidence type="ECO:0000256" key="6">
    <source>
        <dbReference type="ARBA" id="ARBA00031445"/>
    </source>
</evidence>
<proteinExistence type="inferred from homology"/>
<dbReference type="Pfam" id="PF04413">
    <property type="entry name" value="Glycos_transf_N"/>
    <property type="match status" value="1"/>
</dbReference>
<accession>A0ABV9KFK9</accession>
<evidence type="ECO:0000256" key="2">
    <source>
        <dbReference type="ARBA" id="ARBA00004713"/>
    </source>
</evidence>
<gene>
    <name evidence="10" type="ORF">ACFO5X_09920</name>
</gene>
<dbReference type="Gene3D" id="3.40.50.2000">
    <property type="entry name" value="Glycogen Phosphorylase B"/>
    <property type="match status" value="1"/>
</dbReference>
<sequence length="432" mass="45938">MSAPLAGEPLSLRGYRWLTSAALPFFLRSTTAKLREAHVDEVRLGEKDGRASLPRPAAPLVWFHAASVGESLLVLTLLAKLAARLPGHEFLITSGTATSAEMLARRMPQRCRHQFAPLDAPGPVARFLDHWRPDAGIFVESELWPLLLTEAGRRAIPMALLNARLSAKSVKGWARFPAAAARVLSVFRLMIAQNDEAAQNLRALGADPARVSTGGNLKSFSPPPPVDSGTLAQLRDALGTRPVWAASSTHPGEEAVALAAHSTLLARWPDLCLILIPRHPSRGGEVARLIRESGLTVARRSLGEWPDTAQVFLADTLGETGTWYAAAPIVFLGGSLQPIGGHNPFEPAQAGAAVLTGPHVTNFTETFTPLVASGAAREVQDAASLAGAVAAWLDEPDKLAQARDAARRFAADSRASLDGLADRLCAALELAQ</sequence>
<feature type="domain" description="3-deoxy-D-manno-octulosonic-acid transferase N-terminal" evidence="9">
    <location>
        <begin position="46"/>
        <end position="218"/>
    </location>
</feature>
<comment type="pathway">
    <text evidence="2 8">Bacterial outer membrane biogenesis; LPS core biosynthesis.</text>
</comment>
<dbReference type="Proteomes" id="UP001595973">
    <property type="component" value="Unassembled WGS sequence"/>
</dbReference>
<evidence type="ECO:0000256" key="4">
    <source>
        <dbReference type="ARBA" id="ARBA00019077"/>
    </source>
</evidence>
<dbReference type="RefSeq" id="WP_380717231.1">
    <property type="nucleotide sequence ID" value="NZ_JBHSGI010000005.1"/>
</dbReference>
<dbReference type="EMBL" id="JBHSGI010000005">
    <property type="protein sequence ID" value="MFC4668872.1"/>
    <property type="molecule type" value="Genomic_DNA"/>
</dbReference>
<keyword evidence="5 8" id="KW-0808">Transferase</keyword>
<comment type="caution">
    <text evidence="10">The sequence shown here is derived from an EMBL/GenBank/DDBJ whole genome shotgun (WGS) entry which is preliminary data.</text>
</comment>
<keyword evidence="11" id="KW-1185">Reference proteome</keyword>
<dbReference type="PANTHER" id="PTHR42755:SF1">
    <property type="entry name" value="3-DEOXY-D-MANNO-OCTULOSONIC ACID TRANSFERASE, MITOCHONDRIAL-RELATED"/>
    <property type="match status" value="1"/>
</dbReference>
<evidence type="ECO:0000256" key="5">
    <source>
        <dbReference type="ARBA" id="ARBA00022679"/>
    </source>
</evidence>
<keyword evidence="8" id="KW-0472">Membrane</keyword>
<dbReference type="InterPro" id="IPR038107">
    <property type="entry name" value="Glycos_transf_N_sf"/>
</dbReference>
<keyword evidence="8" id="KW-0448">Lipopolysaccharide biosynthesis</keyword>
<organism evidence="10 11">
    <name type="scientific">Seohaeicola nanhaiensis</name>
    <dbReference type="NCBI Taxonomy" id="1387282"/>
    <lineage>
        <taxon>Bacteria</taxon>
        <taxon>Pseudomonadati</taxon>
        <taxon>Pseudomonadota</taxon>
        <taxon>Alphaproteobacteria</taxon>
        <taxon>Rhodobacterales</taxon>
        <taxon>Roseobacteraceae</taxon>
        <taxon>Seohaeicola</taxon>
    </lineage>
</organism>
<comment type="catalytic activity">
    <reaction evidence="7 8">
        <text>lipid IVA (E. coli) + CMP-3-deoxy-beta-D-manno-octulosonate = alpha-Kdo-(2-&gt;6)-lipid IVA (E. coli) + CMP + H(+)</text>
        <dbReference type="Rhea" id="RHEA:28066"/>
        <dbReference type="ChEBI" id="CHEBI:15378"/>
        <dbReference type="ChEBI" id="CHEBI:58603"/>
        <dbReference type="ChEBI" id="CHEBI:60364"/>
        <dbReference type="ChEBI" id="CHEBI:60377"/>
        <dbReference type="ChEBI" id="CHEBI:85987"/>
        <dbReference type="EC" id="2.4.99.12"/>
    </reaction>
</comment>
<comment type="subcellular location">
    <subcellularLocation>
        <location evidence="8">Cell membrane</location>
    </subcellularLocation>
</comment>
<dbReference type="GO" id="GO:0016740">
    <property type="term" value="F:transferase activity"/>
    <property type="evidence" value="ECO:0007669"/>
    <property type="project" value="UniProtKB-KW"/>
</dbReference>
<protein>
    <recommendedName>
        <fullName evidence="4 8">3-deoxy-D-manno-octulosonic acid transferase</fullName>
        <shortName evidence="8">Kdo transferase</shortName>
        <ecNumber evidence="3 8">2.4.99.12</ecNumber>
    </recommendedName>
    <alternativeName>
        <fullName evidence="6 8">Lipid IV(A) 3-deoxy-D-manno-octulosonic acid transferase</fullName>
    </alternativeName>
</protein>
<dbReference type="InterPro" id="IPR039901">
    <property type="entry name" value="Kdotransferase"/>
</dbReference>
<keyword evidence="8" id="KW-1003">Cell membrane</keyword>
<reference evidence="11" key="1">
    <citation type="journal article" date="2019" name="Int. J. Syst. Evol. Microbiol.">
        <title>The Global Catalogue of Microorganisms (GCM) 10K type strain sequencing project: providing services to taxonomists for standard genome sequencing and annotation.</title>
        <authorList>
            <consortium name="The Broad Institute Genomics Platform"/>
            <consortium name="The Broad Institute Genome Sequencing Center for Infectious Disease"/>
            <person name="Wu L."/>
            <person name="Ma J."/>
        </authorList>
    </citation>
    <scope>NUCLEOTIDE SEQUENCE [LARGE SCALE GENOMIC DNA]</scope>
    <source>
        <strain evidence="11">CGMCC 4.7283</strain>
    </source>
</reference>
<evidence type="ECO:0000256" key="1">
    <source>
        <dbReference type="ARBA" id="ARBA00003394"/>
    </source>
</evidence>
<dbReference type="PANTHER" id="PTHR42755">
    <property type="entry name" value="3-DEOXY-MANNO-OCTULOSONATE CYTIDYLYLTRANSFERASE"/>
    <property type="match status" value="1"/>
</dbReference>
<evidence type="ECO:0000256" key="8">
    <source>
        <dbReference type="RuleBase" id="RU365103"/>
    </source>
</evidence>
<evidence type="ECO:0000256" key="7">
    <source>
        <dbReference type="ARBA" id="ARBA00049183"/>
    </source>
</evidence>
<dbReference type="SUPFAM" id="SSF53756">
    <property type="entry name" value="UDP-Glycosyltransferase/glycogen phosphorylase"/>
    <property type="match status" value="1"/>
</dbReference>
<dbReference type="Gene3D" id="3.40.50.11720">
    <property type="entry name" value="3-Deoxy-D-manno-octulosonic-acid transferase, N-terminal domain"/>
    <property type="match status" value="1"/>
</dbReference>
<dbReference type="InterPro" id="IPR007507">
    <property type="entry name" value="Glycos_transf_N"/>
</dbReference>
<evidence type="ECO:0000259" key="9">
    <source>
        <dbReference type="Pfam" id="PF04413"/>
    </source>
</evidence>
<comment type="similarity">
    <text evidence="8">Belongs to the glycosyltransferase group 1 family.</text>
</comment>
<evidence type="ECO:0000313" key="10">
    <source>
        <dbReference type="EMBL" id="MFC4668872.1"/>
    </source>
</evidence>
<name>A0ABV9KFK9_9RHOB</name>
<evidence type="ECO:0000256" key="3">
    <source>
        <dbReference type="ARBA" id="ARBA00012621"/>
    </source>
</evidence>
<dbReference type="EC" id="2.4.99.12" evidence="3 8"/>